<evidence type="ECO:0000256" key="1">
    <source>
        <dbReference type="SAM" id="SignalP"/>
    </source>
</evidence>
<comment type="caution">
    <text evidence="2">The sequence shown here is derived from an EMBL/GenBank/DDBJ whole genome shotgun (WGS) entry which is preliminary data.</text>
</comment>
<keyword evidence="3" id="KW-1185">Reference proteome</keyword>
<sequence>MVAMVAVVLAVVVEQGMVEARNTRSLLDDQPPHPPYYINDALPTSYKVSGVKGRQARSLESVLETVLHGLDAAKEVLTEFITVVREIVKNKQ</sequence>
<dbReference type="Proteomes" id="UP000324222">
    <property type="component" value="Unassembled WGS sequence"/>
</dbReference>
<gene>
    <name evidence="2" type="ORF">E2C01_102031</name>
</gene>
<proteinExistence type="predicted"/>
<dbReference type="AlphaFoldDB" id="A0A5B7KC40"/>
<dbReference type="EMBL" id="VSRR010150051">
    <property type="protein sequence ID" value="MPD06233.1"/>
    <property type="molecule type" value="Genomic_DNA"/>
</dbReference>
<organism evidence="2 3">
    <name type="scientific">Portunus trituberculatus</name>
    <name type="common">Swimming crab</name>
    <name type="synonym">Neptunus trituberculatus</name>
    <dbReference type="NCBI Taxonomy" id="210409"/>
    <lineage>
        <taxon>Eukaryota</taxon>
        <taxon>Metazoa</taxon>
        <taxon>Ecdysozoa</taxon>
        <taxon>Arthropoda</taxon>
        <taxon>Crustacea</taxon>
        <taxon>Multicrustacea</taxon>
        <taxon>Malacostraca</taxon>
        <taxon>Eumalacostraca</taxon>
        <taxon>Eucarida</taxon>
        <taxon>Decapoda</taxon>
        <taxon>Pleocyemata</taxon>
        <taxon>Brachyura</taxon>
        <taxon>Eubrachyura</taxon>
        <taxon>Portunoidea</taxon>
        <taxon>Portunidae</taxon>
        <taxon>Portuninae</taxon>
        <taxon>Portunus</taxon>
    </lineage>
</organism>
<feature type="signal peptide" evidence="1">
    <location>
        <begin position="1"/>
        <end position="20"/>
    </location>
</feature>
<name>A0A5B7KC40_PORTR</name>
<evidence type="ECO:0000313" key="3">
    <source>
        <dbReference type="Proteomes" id="UP000324222"/>
    </source>
</evidence>
<accession>A0A5B7KC40</accession>
<feature type="chain" id="PRO_5022957442" evidence="1">
    <location>
        <begin position="21"/>
        <end position="92"/>
    </location>
</feature>
<keyword evidence="1" id="KW-0732">Signal</keyword>
<reference evidence="2 3" key="1">
    <citation type="submission" date="2019-05" db="EMBL/GenBank/DDBJ databases">
        <title>Another draft genome of Portunus trituberculatus and its Hox gene families provides insights of decapod evolution.</title>
        <authorList>
            <person name="Jeong J.-H."/>
            <person name="Song I."/>
            <person name="Kim S."/>
            <person name="Choi T."/>
            <person name="Kim D."/>
            <person name="Ryu S."/>
            <person name="Kim W."/>
        </authorList>
    </citation>
    <scope>NUCLEOTIDE SEQUENCE [LARGE SCALE GENOMIC DNA]</scope>
    <source>
        <tissue evidence="2">Muscle</tissue>
    </source>
</reference>
<protein>
    <submittedName>
        <fullName evidence="2">Uncharacterized protein</fullName>
    </submittedName>
</protein>
<evidence type="ECO:0000313" key="2">
    <source>
        <dbReference type="EMBL" id="MPD06233.1"/>
    </source>
</evidence>